<reference evidence="1" key="2">
    <citation type="submission" date="2016-05" db="EMBL/GenBank/DDBJ databases">
        <title>Comparative analysis highlights variable genome content of wheat rusts and divergence of the mating loci.</title>
        <authorList>
            <person name="Cuomo C.A."/>
            <person name="Bakkeren G."/>
            <person name="Szabo L."/>
            <person name="Khalil H."/>
            <person name="Joly D."/>
            <person name="Goldberg J."/>
            <person name="Young S."/>
            <person name="Zeng Q."/>
            <person name="Fellers J."/>
        </authorList>
    </citation>
    <scope>NUCLEOTIDE SEQUENCE [LARGE SCALE GENOMIC DNA]</scope>
    <source>
        <strain evidence="1">1-1 BBBD Race 1</strain>
    </source>
</reference>
<dbReference type="OrthoDB" id="2511549at2759"/>
<dbReference type="EMBL" id="ADAS02010296">
    <property type="protein sequence ID" value="OAV84880.1"/>
    <property type="molecule type" value="Genomic_DNA"/>
</dbReference>
<reference evidence="2 3" key="3">
    <citation type="journal article" date="2017" name="G3 (Bethesda)">
        <title>Comparative analysis highlights variable genome content of wheat rusts and divergence of the mating loci.</title>
        <authorList>
            <person name="Cuomo C.A."/>
            <person name="Bakkeren G."/>
            <person name="Khalil H.B."/>
            <person name="Panwar V."/>
            <person name="Joly D."/>
            <person name="Linning R."/>
            <person name="Sakthikumar S."/>
            <person name="Song X."/>
            <person name="Adiconis X."/>
            <person name="Fan L."/>
            <person name="Goldberg J.M."/>
            <person name="Levin J.Z."/>
            <person name="Young S."/>
            <person name="Zeng Q."/>
            <person name="Anikster Y."/>
            <person name="Bruce M."/>
            <person name="Wang M."/>
            <person name="Yin C."/>
            <person name="McCallum B."/>
            <person name="Szabo L.J."/>
            <person name="Hulbert S."/>
            <person name="Chen X."/>
            <person name="Fellers J.P."/>
        </authorList>
    </citation>
    <scope>NUCLEOTIDE SEQUENCE</scope>
    <source>
        <strain evidence="2">isolate 1-1 / race 1 (BBBD)</strain>
        <strain evidence="3">Isolate 1-1 / race 1 (BBBD)</strain>
    </source>
</reference>
<organism evidence="1">
    <name type="scientific">Puccinia triticina (isolate 1-1 / race 1 (BBBD))</name>
    <name type="common">Brown leaf rust fungus</name>
    <dbReference type="NCBI Taxonomy" id="630390"/>
    <lineage>
        <taxon>Eukaryota</taxon>
        <taxon>Fungi</taxon>
        <taxon>Dikarya</taxon>
        <taxon>Basidiomycota</taxon>
        <taxon>Pucciniomycotina</taxon>
        <taxon>Pucciniomycetes</taxon>
        <taxon>Pucciniales</taxon>
        <taxon>Pucciniaceae</taxon>
        <taxon>Puccinia</taxon>
    </lineage>
</organism>
<evidence type="ECO:0000313" key="2">
    <source>
        <dbReference type="EnsemblFungi" id="PTTG_30983-t43_1-p1"/>
    </source>
</evidence>
<keyword evidence="3" id="KW-1185">Reference proteome</keyword>
<reference evidence="2" key="4">
    <citation type="submission" date="2025-05" db="UniProtKB">
        <authorList>
            <consortium name="EnsemblFungi"/>
        </authorList>
    </citation>
    <scope>IDENTIFICATION</scope>
    <source>
        <strain evidence="2">isolate 1-1 / race 1 (BBBD)</strain>
    </source>
</reference>
<proteinExistence type="predicted"/>
<accession>A0A180FWQ2</accession>
<reference evidence="1" key="1">
    <citation type="submission" date="2009-11" db="EMBL/GenBank/DDBJ databases">
        <authorList>
            <consortium name="The Broad Institute Genome Sequencing Platform"/>
            <person name="Ward D."/>
            <person name="Feldgarden M."/>
            <person name="Earl A."/>
            <person name="Young S.K."/>
            <person name="Zeng Q."/>
            <person name="Koehrsen M."/>
            <person name="Alvarado L."/>
            <person name="Berlin A."/>
            <person name="Bochicchio J."/>
            <person name="Borenstein D."/>
            <person name="Chapman S.B."/>
            <person name="Chen Z."/>
            <person name="Engels R."/>
            <person name="Freedman E."/>
            <person name="Gellesch M."/>
            <person name="Goldberg J."/>
            <person name="Griggs A."/>
            <person name="Gujja S."/>
            <person name="Heilman E."/>
            <person name="Heiman D."/>
            <person name="Hepburn T."/>
            <person name="Howarth C."/>
            <person name="Jen D."/>
            <person name="Larson L."/>
            <person name="Lewis B."/>
            <person name="Mehta T."/>
            <person name="Park D."/>
            <person name="Pearson M."/>
            <person name="Roberts A."/>
            <person name="Saif S."/>
            <person name="Shea T."/>
            <person name="Shenoy N."/>
            <person name="Sisk P."/>
            <person name="Stolte C."/>
            <person name="Sykes S."/>
            <person name="Thomson T."/>
            <person name="Walk T."/>
            <person name="White J."/>
            <person name="Yandava C."/>
            <person name="Izard J."/>
            <person name="Baranova O.V."/>
            <person name="Blanton J.M."/>
            <person name="Tanner A.C."/>
            <person name="Dewhirst F.E."/>
            <person name="Haas B."/>
            <person name="Nusbaum C."/>
            <person name="Birren B."/>
        </authorList>
    </citation>
    <scope>NUCLEOTIDE SEQUENCE [LARGE SCALE GENOMIC DNA]</scope>
    <source>
        <strain evidence="1">1-1 BBBD Race 1</strain>
    </source>
</reference>
<name>A0A180FWQ2_PUCT1</name>
<dbReference type="VEuPathDB" id="FungiDB:PTTG_30983"/>
<dbReference type="AlphaFoldDB" id="A0A180FWQ2"/>
<evidence type="ECO:0000313" key="3">
    <source>
        <dbReference type="Proteomes" id="UP000005240"/>
    </source>
</evidence>
<gene>
    <name evidence="1" type="ORF">PTTG_30983</name>
</gene>
<protein>
    <submittedName>
        <fullName evidence="1 2">Uncharacterized protein</fullName>
    </submittedName>
</protein>
<dbReference type="EnsemblFungi" id="PTTG_30983-t43_1">
    <property type="protein sequence ID" value="PTTG_30983-t43_1-p1"/>
    <property type="gene ID" value="PTTG_30983"/>
</dbReference>
<sequence>MSQGSNCIRSSELDIDDPRLPEIQSLEHAEHARIAFSQRRKQYSQQKINQRVKKSSQELAELIDANTRAIEGKVKAVIRLNVRKRKAHRAEFAVTKKRRITLGKYRMRRVNCTEKASILKCFNRRGGTHGLVHTHQWWALV</sequence>
<dbReference type="Proteomes" id="UP000005240">
    <property type="component" value="Unassembled WGS sequence"/>
</dbReference>
<evidence type="ECO:0000313" key="1">
    <source>
        <dbReference type="EMBL" id="OAV84880.1"/>
    </source>
</evidence>